<proteinExistence type="predicted"/>
<dbReference type="EMBL" id="BBMN01000006">
    <property type="protein sequence ID" value="GAL05319.1"/>
    <property type="molecule type" value="Genomic_DNA"/>
</dbReference>
<gene>
    <name evidence="1" type="ORF">JCM19237_3702</name>
</gene>
<dbReference type="STRING" id="754436.JCM19237_3702"/>
<dbReference type="AlphaFoldDB" id="A0A090QU00"/>
<evidence type="ECO:0000313" key="1">
    <source>
        <dbReference type="EMBL" id="GAL05319.1"/>
    </source>
</evidence>
<name>A0A090QU00_9GAMM</name>
<sequence length="37" mass="4299">MYDLAGEVIYVERRKILKNAFPATSVQTLPVKKHVPW</sequence>
<protein>
    <submittedName>
        <fullName evidence="1">Uncharacterized protein</fullName>
    </submittedName>
</protein>
<evidence type="ECO:0000313" key="2">
    <source>
        <dbReference type="Proteomes" id="UP000029227"/>
    </source>
</evidence>
<dbReference type="Proteomes" id="UP000029227">
    <property type="component" value="Unassembled WGS sequence"/>
</dbReference>
<comment type="caution">
    <text evidence="1">The sequence shown here is derived from an EMBL/GenBank/DDBJ whole genome shotgun (WGS) entry which is preliminary data.</text>
</comment>
<reference evidence="1 2" key="1">
    <citation type="journal article" date="2014" name="Genome Announc.">
        <title>Draft Genome Sequences of Two Vibrionaceae Species, Vibrio ponticus C121 and Photobacterium aphoticum C119, Isolated as Coral Reef Microbiota.</title>
        <authorList>
            <person name="Al-saari N."/>
            <person name="Meirelles P.M."/>
            <person name="Mino S."/>
            <person name="Suda W."/>
            <person name="Oshima K."/>
            <person name="Hattori M."/>
            <person name="Ohkuma M."/>
            <person name="Thompson F.L."/>
            <person name="Gomez-Gil B."/>
            <person name="Sawabe T."/>
            <person name="Sawabe T."/>
        </authorList>
    </citation>
    <scope>NUCLEOTIDE SEQUENCE [LARGE SCALE GENOMIC DNA]</scope>
    <source>
        <strain evidence="1 2">JCM 19237</strain>
    </source>
</reference>
<organism evidence="1 2">
    <name type="scientific">Photobacterium aphoticum</name>
    <dbReference type="NCBI Taxonomy" id="754436"/>
    <lineage>
        <taxon>Bacteria</taxon>
        <taxon>Pseudomonadati</taxon>
        <taxon>Pseudomonadota</taxon>
        <taxon>Gammaproteobacteria</taxon>
        <taxon>Vibrionales</taxon>
        <taxon>Vibrionaceae</taxon>
        <taxon>Photobacterium</taxon>
    </lineage>
</organism>
<accession>A0A090QU00</accession>